<keyword evidence="3" id="KW-1185">Reference proteome</keyword>
<dbReference type="EMBL" id="JAQOWY010000247">
    <property type="protein sequence ID" value="KAK1846126.1"/>
    <property type="molecule type" value="Genomic_DNA"/>
</dbReference>
<dbReference type="Proteomes" id="UP001243330">
    <property type="component" value="Unassembled WGS sequence"/>
</dbReference>
<reference evidence="2" key="1">
    <citation type="submission" date="2023-01" db="EMBL/GenBank/DDBJ databases">
        <title>Colletotrichum chrysophilum M932 genome sequence.</title>
        <authorList>
            <person name="Baroncelli R."/>
        </authorList>
    </citation>
    <scope>NUCLEOTIDE SEQUENCE</scope>
    <source>
        <strain evidence="2">M932</strain>
    </source>
</reference>
<protein>
    <submittedName>
        <fullName evidence="2">Uncharacterized protein</fullName>
    </submittedName>
</protein>
<organism evidence="2 3">
    <name type="scientific">Colletotrichum chrysophilum</name>
    <dbReference type="NCBI Taxonomy" id="1836956"/>
    <lineage>
        <taxon>Eukaryota</taxon>
        <taxon>Fungi</taxon>
        <taxon>Dikarya</taxon>
        <taxon>Ascomycota</taxon>
        <taxon>Pezizomycotina</taxon>
        <taxon>Sordariomycetes</taxon>
        <taxon>Hypocreomycetidae</taxon>
        <taxon>Glomerellales</taxon>
        <taxon>Glomerellaceae</taxon>
        <taxon>Colletotrichum</taxon>
        <taxon>Colletotrichum gloeosporioides species complex</taxon>
    </lineage>
</organism>
<proteinExistence type="predicted"/>
<dbReference type="AlphaFoldDB" id="A0AAD9ADH1"/>
<feature type="region of interest" description="Disordered" evidence="1">
    <location>
        <begin position="1"/>
        <end position="31"/>
    </location>
</feature>
<feature type="region of interest" description="Disordered" evidence="1">
    <location>
        <begin position="108"/>
        <end position="146"/>
    </location>
</feature>
<gene>
    <name evidence="2" type="ORF">CCHR01_11226</name>
</gene>
<comment type="caution">
    <text evidence="2">The sequence shown here is derived from an EMBL/GenBank/DDBJ whole genome shotgun (WGS) entry which is preliminary data.</text>
</comment>
<name>A0AAD9ADH1_9PEZI</name>
<evidence type="ECO:0000313" key="2">
    <source>
        <dbReference type="EMBL" id="KAK1846126.1"/>
    </source>
</evidence>
<evidence type="ECO:0000256" key="1">
    <source>
        <dbReference type="SAM" id="MobiDB-lite"/>
    </source>
</evidence>
<accession>A0AAD9ADH1</accession>
<evidence type="ECO:0000313" key="3">
    <source>
        <dbReference type="Proteomes" id="UP001243330"/>
    </source>
</evidence>
<sequence>MEGKKTTLLQEQPDQKKTIRPDLPLAGEPPGLDVVRVRFPSGAEGPGGPRTLWPMLGCDDTIGRTVDWGPDDSKGQLANVPGQVMVRRRRENGRVLTGRLPHIISEAENCVDNGVGPGKDLTASPESSKIRDPSGSSGRVGASSPW</sequence>